<organism evidence="2">
    <name type="scientific">marine metagenome</name>
    <dbReference type="NCBI Taxonomy" id="408172"/>
    <lineage>
        <taxon>unclassified sequences</taxon>
        <taxon>metagenomes</taxon>
        <taxon>ecological metagenomes</taxon>
    </lineage>
</organism>
<name>A0A382VYG3_9ZZZZ</name>
<dbReference type="SUPFAM" id="SSF52954">
    <property type="entry name" value="Class II aaRS ABD-related"/>
    <property type="match status" value="1"/>
</dbReference>
<dbReference type="InterPro" id="IPR004154">
    <property type="entry name" value="Anticodon-bd"/>
</dbReference>
<dbReference type="AlphaFoldDB" id="A0A382VYG3"/>
<sequence>VGRLLAAAIEQNHDENGIIFPVSIAPYQVWLTALNVEKEEVAEISNQLYETLTQNGVDVLYDDRAESAGVKFKDADLIGLPIRVVVSTRNIKQGVVEIELRSRNDVEPAP</sequence>
<dbReference type="EMBL" id="UINC01155600">
    <property type="protein sequence ID" value="SVD51547.1"/>
    <property type="molecule type" value="Genomic_DNA"/>
</dbReference>
<dbReference type="InterPro" id="IPR044140">
    <property type="entry name" value="ProRS_anticodon_short"/>
</dbReference>
<dbReference type="InterPro" id="IPR050062">
    <property type="entry name" value="Pro-tRNA_synthetase"/>
</dbReference>
<accession>A0A382VYG3</accession>
<feature type="non-terminal residue" evidence="2">
    <location>
        <position position="110"/>
    </location>
</feature>
<evidence type="ECO:0000313" key="2">
    <source>
        <dbReference type="EMBL" id="SVD51547.1"/>
    </source>
</evidence>
<dbReference type="CDD" id="cd00861">
    <property type="entry name" value="ProRS_anticodon_short"/>
    <property type="match status" value="1"/>
</dbReference>
<dbReference type="InterPro" id="IPR036621">
    <property type="entry name" value="Anticodon-bd_dom_sf"/>
</dbReference>
<dbReference type="PANTHER" id="PTHR42753">
    <property type="entry name" value="MITOCHONDRIAL RIBOSOME PROTEIN L39/PROLYL-TRNA LIGASE FAMILY MEMBER"/>
    <property type="match status" value="1"/>
</dbReference>
<dbReference type="GO" id="GO:0004827">
    <property type="term" value="F:proline-tRNA ligase activity"/>
    <property type="evidence" value="ECO:0007669"/>
    <property type="project" value="TreeGrafter"/>
</dbReference>
<dbReference type="Pfam" id="PF03129">
    <property type="entry name" value="HGTP_anticodon"/>
    <property type="match status" value="1"/>
</dbReference>
<dbReference type="Gene3D" id="3.40.50.800">
    <property type="entry name" value="Anticodon-binding domain"/>
    <property type="match status" value="1"/>
</dbReference>
<protein>
    <recommendedName>
        <fullName evidence="1">Anticodon-binding domain-containing protein</fullName>
    </recommendedName>
</protein>
<dbReference type="GO" id="GO:0006433">
    <property type="term" value="P:prolyl-tRNA aminoacylation"/>
    <property type="evidence" value="ECO:0007669"/>
    <property type="project" value="TreeGrafter"/>
</dbReference>
<proteinExistence type="predicted"/>
<dbReference type="PANTHER" id="PTHR42753:SF2">
    <property type="entry name" value="PROLINE--TRNA LIGASE"/>
    <property type="match status" value="1"/>
</dbReference>
<feature type="non-terminal residue" evidence="2">
    <location>
        <position position="1"/>
    </location>
</feature>
<evidence type="ECO:0000259" key="1">
    <source>
        <dbReference type="Pfam" id="PF03129"/>
    </source>
</evidence>
<feature type="domain" description="Anticodon-binding" evidence="1">
    <location>
        <begin position="29"/>
        <end position="103"/>
    </location>
</feature>
<reference evidence="2" key="1">
    <citation type="submission" date="2018-05" db="EMBL/GenBank/DDBJ databases">
        <authorList>
            <person name="Lanie J.A."/>
            <person name="Ng W.-L."/>
            <person name="Kazmierczak K.M."/>
            <person name="Andrzejewski T.M."/>
            <person name="Davidsen T.M."/>
            <person name="Wayne K.J."/>
            <person name="Tettelin H."/>
            <person name="Glass J.I."/>
            <person name="Rusch D."/>
            <person name="Podicherti R."/>
            <person name="Tsui H.-C.T."/>
            <person name="Winkler M.E."/>
        </authorList>
    </citation>
    <scope>NUCLEOTIDE SEQUENCE</scope>
</reference>
<dbReference type="GO" id="GO:0005829">
    <property type="term" value="C:cytosol"/>
    <property type="evidence" value="ECO:0007669"/>
    <property type="project" value="TreeGrafter"/>
</dbReference>
<gene>
    <name evidence="2" type="ORF">METZ01_LOCUS404401</name>
</gene>